<evidence type="ECO:0000313" key="2">
    <source>
        <dbReference type="EMBL" id="MFH0267038.1"/>
    </source>
</evidence>
<dbReference type="Proteomes" id="UP001607151">
    <property type="component" value="Unassembled WGS sequence"/>
</dbReference>
<sequence length="346" mass="39168">MKKFLFKYCYYLFFLLFFSFGASAVTLNADIVGDQIKWKNANVIDGNIVQMIWESSANANVHPVYEWRPAFNKSSQNSIVFESSIGASVETEFEHTGVEFRYGGQFSSIDANANYNHCNYESSPAGYYALVGSTSCVAEKSLSSQNKYKPFEFYRSSIQLNSLVQDFKEANVPSGLYYTNVQLPLSYMVSYSGVESYQTSMISVTIVINYTPSFLDSVTIDGDGVFKLDYDTTQHTVSGSTKFNVNVKGHIEPGLKMTFESLGNPDEFNLNHTDSDDSIPYNLRCEQCERPQVIYNGNRIDEYSNIPYVGDNMNFYLDFNFKNLEAGEVEEGEYKDAVKVLFEIDL</sequence>
<feature type="signal peptide" evidence="1">
    <location>
        <begin position="1"/>
        <end position="24"/>
    </location>
</feature>
<evidence type="ECO:0008006" key="4">
    <source>
        <dbReference type="Google" id="ProtNLM"/>
    </source>
</evidence>
<organism evidence="2 3">
    <name type="scientific">Vibrio rumoiensis</name>
    <dbReference type="NCBI Taxonomy" id="76258"/>
    <lineage>
        <taxon>Bacteria</taxon>
        <taxon>Pseudomonadati</taxon>
        <taxon>Pseudomonadota</taxon>
        <taxon>Gammaproteobacteria</taxon>
        <taxon>Vibrionales</taxon>
        <taxon>Vibrionaceae</taxon>
        <taxon>Vibrio</taxon>
    </lineage>
</organism>
<proteinExistence type="predicted"/>
<accession>A0ABW7IZI7</accession>
<gene>
    <name evidence="2" type="ORF">ACGRQ9_16465</name>
</gene>
<keyword evidence="1" id="KW-0732">Signal</keyword>
<evidence type="ECO:0000256" key="1">
    <source>
        <dbReference type="SAM" id="SignalP"/>
    </source>
</evidence>
<dbReference type="RefSeq" id="WP_394608594.1">
    <property type="nucleotide sequence ID" value="NZ_JBIHSJ010000004.1"/>
</dbReference>
<feature type="chain" id="PRO_5045577378" description="Fimbrial protein" evidence="1">
    <location>
        <begin position="25"/>
        <end position="346"/>
    </location>
</feature>
<evidence type="ECO:0000313" key="3">
    <source>
        <dbReference type="Proteomes" id="UP001607151"/>
    </source>
</evidence>
<comment type="caution">
    <text evidence="2">The sequence shown here is derived from an EMBL/GenBank/DDBJ whole genome shotgun (WGS) entry which is preliminary data.</text>
</comment>
<dbReference type="EMBL" id="JBIHSN010000003">
    <property type="protein sequence ID" value="MFH0267038.1"/>
    <property type="molecule type" value="Genomic_DNA"/>
</dbReference>
<keyword evidence="3" id="KW-1185">Reference proteome</keyword>
<name>A0ABW7IZI7_9VIBR</name>
<reference evidence="2 3" key="1">
    <citation type="submission" date="2024-10" db="EMBL/GenBank/DDBJ databases">
        <authorList>
            <person name="Yibar A."/>
            <person name="Saticioglu I.B."/>
            <person name="Duman M."/>
            <person name="Ajmi N."/>
            <person name="Gurler F."/>
            <person name="Ay H."/>
            <person name="Onuk E."/>
            <person name="Guler S."/>
            <person name="Romalde J.L."/>
        </authorList>
    </citation>
    <scope>NUCLEOTIDE SEQUENCE [LARGE SCALE GENOMIC DNA]</scope>
    <source>
        <strain evidence="2 3">14-MA-B</strain>
    </source>
</reference>
<protein>
    <recommendedName>
        <fullName evidence="4">Fimbrial protein</fullName>
    </recommendedName>
</protein>